<sequence length="886" mass="99066">MMGDGDETENDAGGSTCETGKVGEEREEGGLGSRESLTGCIVKDENVVKTSGGEEYPYDINWVPGRVQPGIVGGAPYFSFKVDETWVSFPAPKMNTWRNVTLSIVFDRVLRLNDEATPQEKGRYALEMWRVMEAQGEFRLNDLLYDSFDCRQSWVIGGNDATGSTTCHESDARRDPRWGWVPCAISIPCGRARMMMRDAMGNVWSTHYVNGNFSFRNLDREVSEDEKKAMACPTHTAGCFFPRLRNPVELEVVEGKVFTGAYGSTYTHARGQKATQEQGDGQNRYMAHIRLRHGCTTVLGWVPVVCPMTYEHGGDVTMRFRDPLGVPFHLTYSDGLLRDIQYLAENDLAGSAQPGKRTEKRSKFSRLSAEVEGPCGPGRVGGCSATQGDMGGPSDVAMSQSPGKMKKCTSEPSRGQTPADRKKMNPKAVPATGDTAGARTQVPRCRRRPEMATLSEIRKLQRFTDLCLAFRTFLRLVREVVEEDIAPGMGVRFQMTAVHALMEAVEVYLVANFENTNEVAFHSKRVTIQVKDMRLVDRLSKPRWVEKYKGAVNIVSDESEDVGAPKNIDGEGGTFEEQQPQPVKSFDSSRKLAALIFSVRGGVGTKPVTGPRMENKDEDYRREVASEPLLPLTIERSAKRWQKMLRDPWSLKAVGKKDKGRKKCKADKKKETREHRRNGSRNAKMQRTNSRRNGSKVSLPSSQREISKLKERNESPPATPAPRNRVSGVENRPPKAPEKWSREDGMSKVHRRTKKRITYKKDRMVEMIDLRGSENMHSAAREEAEEEHDQSISEKSDGEENEATSDEGGDSETSDGLVATLATLMTRTAGATTTQGRTRAMTGQTKMTEARMEERVPNLREERGARRNPKVTAREAQPTRPRLTDK</sequence>
<dbReference type="GO" id="GO:0000786">
    <property type="term" value="C:nucleosome"/>
    <property type="evidence" value="ECO:0007669"/>
    <property type="project" value="InterPro"/>
</dbReference>
<dbReference type="OrthoDB" id="420022at2759"/>
<comment type="caution">
    <text evidence="4">The sequence shown here is derived from an EMBL/GenBank/DDBJ whole genome shotgun (WGS) entry which is preliminary data.</text>
</comment>
<dbReference type="GO" id="GO:0003677">
    <property type="term" value="F:DNA binding"/>
    <property type="evidence" value="ECO:0007669"/>
    <property type="project" value="InterPro"/>
</dbReference>
<evidence type="ECO:0000256" key="2">
    <source>
        <dbReference type="SAM" id="MobiDB-lite"/>
    </source>
</evidence>
<dbReference type="GO" id="GO:0046982">
    <property type="term" value="F:protein heterodimerization activity"/>
    <property type="evidence" value="ECO:0007669"/>
    <property type="project" value="InterPro"/>
</dbReference>
<feature type="region of interest" description="Disordered" evidence="2">
    <location>
        <begin position="1"/>
        <end position="33"/>
    </location>
</feature>
<feature type="region of interest" description="Disordered" evidence="2">
    <location>
        <begin position="350"/>
        <end position="444"/>
    </location>
</feature>
<evidence type="ECO:0000313" key="5">
    <source>
        <dbReference type="Proteomes" id="UP000265515"/>
    </source>
</evidence>
<dbReference type="Pfam" id="PF00125">
    <property type="entry name" value="Histone"/>
    <property type="match status" value="1"/>
</dbReference>
<dbReference type="Proteomes" id="UP000265515">
    <property type="component" value="Unassembled WGS sequence"/>
</dbReference>
<dbReference type="GO" id="GO:0030527">
    <property type="term" value="F:structural constituent of chromatin"/>
    <property type="evidence" value="ECO:0007669"/>
    <property type="project" value="InterPro"/>
</dbReference>
<name>A0A388KQR6_CHABU</name>
<comment type="similarity">
    <text evidence="1">Belongs to the histone H3 family.</text>
</comment>
<dbReference type="SUPFAM" id="SSF47113">
    <property type="entry name" value="Histone-fold"/>
    <property type="match status" value="1"/>
</dbReference>
<feature type="compositionally biased region" description="Polar residues" evidence="2">
    <location>
        <begin position="695"/>
        <end position="704"/>
    </location>
</feature>
<dbReference type="SMART" id="SM00428">
    <property type="entry name" value="H3"/>
    <property type="match status" value="1"/>
</dbReference>
<feature type="compositionally biased region" description="Basic residues" evidence="2">
    <location>
        <begin position="748"/>
        <end position="758"/>
    </location>
</feature>
<feature type="compositionally biased region" description="Basic residues" evidence="2">
    <location>
        <begin position="658"/>
        <end position="667"/>
    </location>
</feature>
<dbReference type="InterPro" id="IPR007125">
    <property type="entry name" value="H2A/H2B/H3"/>
</dbReference>
<dbReference type="PANTHER" id="PTHR11426">
    <property type="entry name" value="HISTONE H3"/>
    <property type="match status" value="1"/>
</dbReference>
<proteinExistence type="inferred from homology"/>
<dbReference type="EMBL" id="BFEA01000164">
    <property type="protein sequence ID" value="GBG72372.1"/>
    <property type="molecule type" value="Genomic_DNA"/>
</dbReference>
<dbReference type="Gramene" id="GBG72372">
    <property type="protein sequence ID" value="GBG72372"/>
    <property type="gene ID" value="CBR_g11950"/>
</dbReference>
<dbReference type="Gene3D" id="1.10.20.10">
    <property type="entry name" value="Histone, subunit A"/>
    <property type="match status" value="1"/>
</dbReference>
<organism evidence="4 5">
    <name type="scientific">Chara braunii</name>
    <name type="common">Braun's stonewort</name>
    <dbReference type="NCBI Taxonomy" id="69332"/>
    <lineage>
        <taxon>Eukaryota</taxon>
        <taxon>Viridiplantae</taxon>
        <taxon>Streptophyta</taxon>
        <taxon>Charophyceae</taxon>
        <taxon>Charales</taxon>
        <taxon>Characeae</taxon>
        <taxon>Chara</taxon>
    </lineage>
</organism>
<feature type="compositionally biased region" description="Basic and acidic residues" evidence="2">
    <location>
        <begin position="732"/>
        <end position="747"/>
    </location>
</feature>
<protein>
    <recommendedName>
        <fullName evidence="3">Core Histone H2A/H2B/H3 domain-containing protein</fullName>
    </recommendedName>
</protein>
<feature type="region of interest" description="Disordered" evidence="2">
    <location>
        <begin position="561"/>
        <end position="586"/>
    </location>
</feature>
<keyword evidence="5" id="KW-1185">Reference proteome</keyword>
<feature type="compositionally biased region" description="Basic and acidic residues" evidence="2">
    <location>
        <begin position="705"/>
        <end position="714"/>
    </location>
</feature>
<feature type="compositionally biased region" description="Basic and acidic residues" evidence="2">
    <location>
        <begin position="789"/>
        <end position="798"/>
    </location>
</feature>
<evidence type="ECO:0000313" key="4">
    <source>
        <dbReference type="EMBL" id="GBG72372.1"/>
    </source>
</evidence>
<dbReference type="PRINTS" id="PR00622">
    <property type="entry name" value="HISTONEH3"/>
</dbReference>
<reference evidence="4 5" key="1">
    <citation type="journal article" date="2018" name="Cell">
        <title>The Chara Genome: Secondary Complexity and Implications for Plant Terrestrialization.</title>
        <authorList>
            <person name="Nishiyama T."/>
            <person name="Sakayama H."/>
            <person name="Vries J.D."/>
            <person name="Buschmann H."/>
            <person name="Saint-Marcoux D."/>
            <person name="Ullrich K.K."/>
            <person name="Haas F.B."/>
            <person name="Vanderstraeten L."/>
            <person name="Becker D."/>
            <person name="Lang D."/>
            <person name="Vosolsobe S."/>
            <person name="Rombauts S."/>
            <person name="Wilhelmsson P.K.I."/>
            <person name="Janitza P."/>
            <person name="Kern R."/>
            <person name="Heyl A."/>
            <person name="Rumpler F."/>
            <person name="Villalobos L.I.A.C."/>
            <person name="Clay J.M."/>
            <person name="Skokan R."/>
            <person name="Toyoda A."/>
            <person name="Suzuki Y."/>
            <person name="Kagoshima H."/>
            <person name="Schijlen E."/>
            <person name="Tajeshwar N."/>
            <person name="Catarino B."/>
            <person name="Hetherington A.J."/>
            <person name="Saltykova A."/>
            <person name="Bonnot C."/>
            <person name="Breuninger H."/>
            <person name="Symeonidi A."/>
            <person name="Radhakrishnan G.V."/>
            <person name="Van Nieuwerburgh F."/>
            <person name="Deforce D."/>
            <person name="Chang C."/>
            <person name="Karol K.G."/>
            <person name="Hedrich R."/>
            <person name="Ulvskov P."/>
            <person name="Glockner G."/>
            <person name="Delwiche C.F."/>
            <person name="Petrasek J."/>
            <person name="Van de Peer Y."/>
            <person name="Friml J."/>
            <person name="Beilby M."/>
            <person name="Dolan L."/>
            <person name="Kohara Y."/>
            <person name="Sugano S."/>
            <person name="Fujiyama A."/>
            <person name="Delaux P.-M."/>
            <person name="Quint M."/>
            <person name="TheiBen G."/>
            <person name="Hagemann M."/>
            <person name="Harholt J."/>
            <person name="Dunand C."/>
            <person name="Zachgo S."/>
            <person name="Langdale J."/>
            <person name="Maumus F."/>
            <person name="Straeten D.V.D."/>
            <person name="Gould S.B."/>
            <person name="Rensing S.A."/>
        </authorList>
    </citation>
    <scope>NUCLEOTIDE SEQUENCE [LARGE SCALE GENOMIC DNA]</scope>
    <source>
        <strain evidence="4 5">S276</strain>
    </source>
</reference>
<evidence type="ECO:0000259" key="3">
    <source>
        <dbReference type="Pfam" id="PF00125"/>
    </source>
</evidence>
<feature type="compositionally biased region" description="Low complexity" evidence="2">
    <location>
        <begin position="819"/>
        <end position="845"/>
    </location>
</feature>
<feature type="compositionally biased region" description="Acidic residues" evidence="2">
    <location>
        <begin position="799"/>
        <end position="813"/>
    </location>
</feature>
<gene>
    <name evidence="4" type="ORF">CBR_g11950</name>
</gene>
<feature type="domain" description="Core Histone H2A/H2B/H3" evidence="3">
    <location>
        <begin position="453"/>
        <end position="538"/>
    </location>
</feature>
<feature type="compositionally biased region" description="Acidic residues" evidence="2">
    <location>
        <begin position="1"/>
        <end position="10"/>
    </location>
</feature>
<dbReference type="InterPro" id="IPR009072">
    <property type="entry name" value="Histone-fold"/>
</dbReference>
<accession>A0A388KQR6</accession>
<feature type="region of interest" description="Disordered" evidence="2">
    <location>
        <begin position="652"/>
        <end position="886"/>
    </location>
</feature>
<feature type="compositionally biased region" description="Basic and acidic residues" evidence="2">
    <location>
        <begin position="848"/>
        <end position="865"/>
    </location>
</feature>
<dbReference type="InterPro" id="IPR000164">
    <property type="entry name" value="Histone_H3/CENP-A"/>
</dbReference>
<feature type="compositionally biased region" description="Basic and acidic residues" evidence="2">
    <location>
        <begin position="759"/>
        <end position="782"/>
    </location>
</feature>
<dbReference type="AlphaFoldDB" id="A0A388KQR6"/>
<evidence type="ECO:0000256" key="1">
    <source>
        <dbReference type="ARBA" id="ARBA00010343"/>
    </source>
</evidence>